<evidence type="ECO:0000256" key="1">
    <source>
        <dbReference type="SAM" id="MobiDB-lite"/>
    </source>
</evidence>
<accession>C4XWN5</accession>
<sequence length="296" mass="33570">MRWSSDNEPSCGKLPAEASPFRLGKDELGCVCAAENILVGHGRFGRRAERARRRRAQGERRQTGGLGERHARRLVAHKRFSVLFAWDLLAWILVAWTHHQFRAEHSLAGAEHLLARSCAHGFACNEDRLAPELCKWRLPRTHALRRAGRRQRNGENPAVAHHRHGHRRHWPAIHHVNWVRMQRVVPRVAVKGNRNNRHAVCVHEYRVCLWVVGTELGGSFARRRVVVDPQVARKLVQTGKPLCAARESTGMGLFARVGSDVARLVFETMERLVTHGALVWSIVALIFGHGDGKVWD</sequence>
<dbReference type="AlphaFoldDB" id="C4XWN5"/>
<gene>
    <name evidence="2" type="ORF">CLUG_00358</name>
</gene>
<dbReference type="InParanoid" id="C4XWN5"/>
<dbReference type="VEuPathDB" id="FungiDB:CLUG_00358"/>
<evidence type="ECO:0000313" key="2">
    <source>
        <dbReference type="EMBL" id="EEQ36237.1"/>
    </source>
</evidence>
<name>C4XWN5_CLAL4</name>
<protein>
    <submittedName>
        <fullName evidence="2">Uncharacterized protein</fullName>
    </submittedName>
</protein>
<dbReference type="KEGG" id="clu:CLUG_00358"/>
<dbReference type="HOGENOM" id="CLU_940089_0_0_1"/>
<dbReference type="Proteomes" id="UP000007703">
    <property type="component" value="Unassembled WGS sequence"/>
</dbReference>
<proteinExistence type="predicted"/>
<reference evidence="2 3" key="1">
    <citation type="journal article" date="2009" name="Nature">
        <title>Evolution of pathogenicity and sexual reproduction in eight Candida genomes.</title>
        <authorList>
            <person name="Butler G."/>
            <person name="Rasmussen M.D."/>
            <person name="Lin M.F."/>
            <person name="Santos M.A."/>
            <person name="Sakthikumar S."/>
            <person name="Munro C.A."/>
            <person name="Rheinbay E."/>
            <person name="Grabherr M."/>
            <person name="Forche A."/>
            <person name="Reedy J.L."/>
            <person name="Agrafioti I."/>
            <person name="Arnaud M.B."/>
            <person name="Bates S."/>
            <person name="Brown A.J."/>
            <person name="Brunke S."/>
            <person name="Costanzo M.C."/>
            <person name="Fitzpatrick D.A."/>
            <person name="de Groot P.W."/>
            <person name="Harris D."/>
            <person name="Hoyer L.L."/>
            <person name="Hube B."/>
            <person name="Klis F.M."/>
            <person name="Kodira C."/>
            <person name="Lennard N."/>
            <person name="Logue M.E."/>
            <person name="Martin R."/>
            <person name="Neiman A.M."/>
            <person name="Nikolaou E."/>
            <person name="Quail M.A."/>
            <person name="Quinn J."/>
            <person name="Santos M.C."/>
            <person name="Schmitzberger F.F."/>
            <person name="Sherlock G."/>
            <person name="Shah P."/>
            <person name="Silverstein K.A."/>
            <person name="Skrzypek M.S."/>
            <person name="Soll D."/>
            <person name="Staggs R."/>
            <person name="Stansfield I."/>
            <person name="Stumpf M.P."/>
            <person name="Sudbery P.E."/>
            <person name="Srikantha T."/>
            <person name="Zeng Q."/>
            <person name="Berman J."/>
            <person name="Berriman M."/>
            <person name="Heitman J."/>
            <person name="Gow N.A."/>
            <person name="Lorenz M.C."/>
            <person name="Birren B.W."/>
            <person name="Kellis M."/>
            <person name="Cuomo C.A."/>
        </authorList>
    </citation>
    <scope>NUCLEOTIDE SEQUENCE [LARGE SCALE GENOMIC DNA]</scope>
    <source>
        <strain evidence="2 3">ATCC 42720</strain>
    </source>
</reference>
<evidence type="ECO:0000313" key="3">
    <source>
        <dbReference type="Proteomes" id="UP000007703"/>
    </source>
</evidence>
<organism evidence="2 3">
    <name type="scientific">Clavispora lusitaniae (strain ATCC 42720)</name>
    <name type="common">Yeast</name>
    <name type="synonym">Candida lusitaniae</name>
    <dbReference type="NCBI Taxonomy" id="306902"/>
    <lineage>
        <taxon>Eukaryota</taxon>
        <taxon>Fungi</taxon>
        <taxon>Dikarya</taxon>
        <taxon>Ascomycota</taxon>
        <taxon>Saccharomycotina</taxon>
        <taxon>Pichiomycetes</taxon>
        <taxon>Metschnikowiaceae</taxon>
        <taxon>Clavispora</taxon>
    </lineage>
</organism>
<dbReference type="EMBL" id="CH408076">
    <property type="protein sequence ID" value="EEQ36237.1"/>
    <property type="molecule type" value="Genomic_DNA"/>
</dbReference>
<feature type="region of interest" description="Disordered" evidence="1">
    <location>
        <begin position="147"/>
        <end position="166"/>
    </location>
</feature>